<feature type="domain" description="Anthranilate synthase component I N-terminal" evidence="2">
    <location>
        <begin position="27"/>
        <end position="171"/>
    </location>
</feature>
<dbReference type="Gene3D" id="3.60.120.10">
    <property type="entry name" value="Anthranilate synthase"/>
    <property type="match status" value="1"/>
</dbReference>
<dbReference type="PANTHER" id="PTHR11236">
    <property type="entry name" value="AMINOBENZOATE/ANTHRANILATE SYNTHASE"/>
    <property type="match status" value="1"/>
</dbReference>
<dbReference type="KEGG" id="dma:DMR_05320"/>
<dbReference type="Pfam" id="PF04715">
    <property type="entry name" value="Anth_synt_I_N"/>
    <property type="match status" value="1"/>
</dbReference>
<evidence type="ECO:0000313" key="4">
    <source>
        <dbReference type="Proteomes" id="UP000009071"/>
    </source>
</evidence>
<evidence type="ECO:0000259" key="1">
    <source>
        <dbReference type="Pfam" id="PF00425"/>
    </source>
</evidence>
<dbReference type="Proteomes" id="UP000009071">
    <property type="component" value="Chromosome"/>
</dbReference>
<dbReference type="PRINTS" id="PR00095">
    <property type="entry name" value="ANTSNTHASEI"/>
</dbReference>
<dbReference type="PANTHER" id="PTHR11236:SF9">
    <property type="entry name" value="ANTHRANILATE SYNTHASE COMPONENT 1"/>
    <property type="match status" value="1"/>
</dbReference>
<dbReference type="EMBL" id="AP010904">
    <property type="protein sequence ID" value="BAH74023.1"/>
    <property type="molecule type" value="Genomic_DNA"/>
</dbReference>
<protein>
    <submittedName>
        <fullName evidence="3">Anthranilate synthase component I</fullName>
    </submittedName>
</protein>
<proteinExistence type="predicted"/>
<dbReference type="AlphaFoldDB" id="C4XI61"/>
<evidence type="ECO:0000259" key="2">
    <source>
        <dbReference type="Pfam" id="PF04715"/>
    </source>
</evidence>
<feature type="domain" description="Chorismate-utilising enzyme C-terminal" evidence="1">
    <location>
        <begin position="207"/>
        <end position="464"/>
    </location>
</feature>
<dbReference type="InterPro" id="IPR015890">
    <property type="entry name" value="Chorismate_C"/>
</dbReference>
<keyword evidence="4" id="KW-1185">Reference proteome</keyword>
<dbReference type="InterPro" id="IPR006805">
    <property type="entry name" value="Anth_synth_I_N"/>
</dbReference>
<organism evidence="3 4">
    <name type="scientific">Solidesulfovibrio magneticus (strain ATCC 700980 / DSM 13731 / RS-1)</name>
    <name type="common">Desulfovibrio magneticus</name>
    <dbReference type="NCBI Taxonomy" id="573370"/>
    <lineage>
        <taxon>Bacteria</taxon>
        <taxon>Pseudomonadati</taxon>
        <taxon>Thermodesulfobacteriota</taxon>
        <taxon>Desulfovibrionia</taxon>
        <taxon>Desulfovibrionales</taxon>
        <taxon>Desulfovibrionaceae</taxon>
        <taxon>Solidesulfovibrio</taxon>
    </lineage>
</organism>
<dbReference type="HOGENOM" id="CLU_006493_9_3_7"/>
<dbReference type="InterPro" id="IPR005801">
    <property type="entry name" value="ADC_synthase"/>
</dbReference>
<reference evidence="3 4" key="1">
    <citation type="journal article" date="2009" name="Genome Res.">
        <title>Whole genome sequence of Desulfovibrio magneticus strain RS-1 revealed common gene clusters in magnetotactic bacteria.</title>
        <authorList>
            <person name="Nakazawa H."/>
            <person name="Arakaki A."/>
            <person name="Narita-Yamada S."/>
            <person name="Yashiro I."/>
            <person name="Jinno K."/>
            <person name="Aoki N."/>
            <person name="Tsuruyama A."/>
            <person name="Okamura Y."/>
            <person name="Tanikawa S."/>
            <person name="Fujita N."/>
            <person name="Takeyama H."/>
            <person name="Matsunaga T."/>
        </authorList>
    </citation>
    <scope>NUCLEOTIDE SEQUENCE [LARGE SCALE GENOMIC DNA]</scope>
    <source>
        <strain evidence="4">ATCC 700980 / DSM 13731 / RS-1</strain>
    </source>
</reference>
<dbReference type="Pfam" id="PF00425">
    <property type="entry name" value="Chorismate_bind"/>
    <property type="match status" value="1"/>
</dbReference>
<accession>C4XI61</accession>
<evidence type="ECO:0000313" key="3">
    <source>
        <dbReference type="EMBL" id="BAH74023.1"/>
    </source>
</evidence>
<sequence>MDREDGKKGQPMSAIKLRQEGTWLPADVQTPISLFLGLVGERPGILLESAEVDGRLGRYSLIAWDFRLRIRLKDGKLDVNARDQRLAGLEKHSGRGMMEGLRAVLADLNILAPEGFDDVPPITRSLVGYFGYGVAGVFEPKLAKVLPPDEAEFCLVLPGRVVLFDHVKHRCLHLSLDEGKKAKIEHANIFAPMNRPVLGKVVNTPDAEGYMDAVAQCKEMIRAGECIQTVLSTRFAAPFSGDPFVVYRRLRQVNPSPYMFFMRLPRVTLLGSSPELLIRCRDGELTTCPIAGTRHRSADPVEDDRLAEELLADPKERAEHVMLVDLGRNDLGRMAEKGTVKVEKFMAVERFSHVMHIVSYVTAKLKKGLDALDVLQCAFPAGTLSGAPKVRAMEMIADLENRLPRGPYAGCIGWIGLDEGRVNLDTGITIRSMWIRDGMASWQAGAGIVYDSDPASEWKECQNKARVIAEVLAAKEEGDVFTY</sequence>
<dbReference type="InterPro" id="IPR019999">
    <property type="entry name" value="Anth_synth_I-like"/>
</dbReference>
<dbReference type="SUPFAM" id="SSF56322">
    <property type="entry name" value="ADC synthase"/>
    <property type="match status" value="1"/>
</dbReference>
<dbReference type="eggNOG" id="COG0147">
    <property type="taxonomic scope" value="Bacteria"/>
</dbReference>
<gene>
    <name evidence="3" type="primary">trpE</name>
    <name evidence="3" type="ordered locus">DMR_05320</name>
</gene>
<dbReference type="STRING" id="573370.DMR_05320"/>
<name>C4XI61_SOLM1</name>
<dbReference type="GO" id="GO:0000162">
    <property type="term" value="P:L-tryptophan biosynthetic process"/>
    <property type="evidence" value="ECO:0007669"/>
    <property type="project" value="TreeGrafter"/>
</dbReference>